<feature type="chain" id="PRO_5021401554" evidence="1">
    <location>
        <begin position="29"/>
        <end position="202"/>
    </location>
</feature>
<reference evidence="2 3" key="1">
    <citation type="journal article" date="2019" name="Environ. Microbiol.">
        <title>Species interactions and distinct microbial communities in high Arctic permafrost affected cryosols are associated with the CH4 and CO2 gas fluxes.</title>
        <authorList>
            <person name="Altshuler I."/>
            <person name="Hamel J."/>
            <person name="Turney S."/>
            <person name="Magnuson E."/>
            <person name="Levesque R."/>
            <person name="Greer C."/>
            <person name="Whyte L.G."/>
        </authorList>
    </citation>
    <scope>NUCLEOTIDE SEQUENCE [LARGE SCALE GENOMIC DNA]</scope>
    <source>
        <strain evidence="2 3">S9.2P</strain>
    </source>
</reference>
<dbReference type="RefSeq" id="WP_140469199.1">
    <property type="nucleotide sequence ID" value="NZ_RCYZ01000010.1"/>
</dbReference>
<dbReference type="OrthoDB" id="875758at2"/>
<organism evidence="2 3">
    <name type="scientific">Hymenobacter nivis</name>
    <dbReference type="NCBI Taxonomy" id="1850093"/>
    <lineage>
        <taxon>Bacteria</taxon>
        <taxon>Pseudomonadati</taxon>
        <taxon>Bacteroidota</taxon>
        <taxon>Cytophagia</taxon>
        <taxon>Cytophagales</taxon>
        <taxon>Hymenobacteraceae</taxon>
        <taxon>Hymenobacter</taxon>
    </lineage>
</organism>
<sequence>MHNITIGALRGLLLVTGLGLATAGAAQAQAPDASKFITNKRHYMFPQRDAESPAVQNVTKNTDEDADVNGTYTRLAYRPYAQMLTEIDELRRLHTWADTTYQRRLAALPAGGALQVTIRRKGPGSANLSNLVITATDKAGQEVFKIVPPATPGRFFGRDLYQAQGLIALPKLEPQDLKVRVGDAKLYLAFEYVVAVPPVPAP</sequence>
<name>A0A502GLI0_9BACT</name>
<dbReference type="EMBL" id="RCYZ01000010">
    <property type="protein sequence ID" value="TPG61713.1"/>
    <property type="molecule type" value="Genomic_DNA"/>
</dbReference>
<evidence type="ECO:0000256" key="1">
    <source>
        <dbReference type="SAM" id="SignalP"/>
    </source>
</evidence>
<evidence type="ECO:0000313" key="2">
    <source>
        <dbReference type="EMBL" id="TPG61713.1"/>
    </source>
</evidence>
<protein>
    <submittedName>
        <fullName evidence="2">Uncharacterized protein</fullName>
    </submittedName>
</protein>
<comment type="caution">
    <text evidence="2">The sequence shown here is derived from an EMBL/GenBank/DDBJ whole genome shotgun (WGS) entry which is preliminary data.</text>
</comment>
<gene>
    <name evidence="2" type="ORF">EAH73_19855</name>
</gene>
<accession>A0A502GLI0</accession>
<proteinExistence type="predicted"/>
<keyword evidence="1" id="KW-0732">Signal</keyword>
<dbReference type="Proteomes" id="UP000317646">
    <property type="component" value="Unassembled WGS sequence"/>
</dbReference>
<dbReference type="AlphaFoldDB" id="A0A502GLI0"/>
<keyword evidence="3" id="KW-1185">Reference proteome</keyword>
<evidence type="ECO:0000313" key="3">
    <source>
        <dbReference type="Proteomes" id="UP000317646"/>
    </source>
</evidence>
<feature type="signal peptide" evidence="1">
    <location>
        <begin position="1"/>
        <end position="28"/>
    </location>
</feature>